<sequence>MKIDFERGLIMRKCAIAILAASSLLITGCASQTKKRNTKNSTKTELENKSDKQRSSQKRASTTKSGKDFSEQTARIAVFNRKLRNVLRGGMLPTTDGLNNGSNRLNIRYTGDVNNYAIFYSVGKKAKNFNDDNVAHEIPYAEFTKRTYSTTEEAAQQIEHRSTADFKGLPTVSLGHNIQGYLDAGAGQRYLNWNEGNWSFGVHATALQGEKLEQMSKQIVSLLEEHMLPVPRLYGQVSFEVGNQDGQRNQNIIWQDEKTVFKLSAHNFKTAIKMAASVK</sequence>
<dbReference type="STRING" id="1423725.FC19_GL001190"/>
<feature type="region of interest" description="Disordered" evidence="1">
    <location>
        <begin position="32"/>
        <end position="69"/>
    </location>
</feature>
<evidence type="ECO:0000256" key="1">
    <source>
        <dbReference type="SAM" id="MobiDB-lite"/>
    </source>
</evidence>
<reference evidence="2 3" key="1">
    <citation type="journal article" date="2015" name="Genome Announc.">
        <title>Expanding the biotechnology potential of lactobacilli through comparative genomics of 213 strains and associated genera.</title>
        <authorList>
            <person name="Sun Z."/>
            <person name="Harris H.M."/>
            <person name="McCann A."/>
            <person name="Guo C."/>
            <person name="Argimon S."/>
            <person name="Zhang W."/>
            <person name="Yang X."/>
            <person name="Jeffery I.B."/>
            <person name="Cooney J.C."/>
            <person name="Kagawa T.F."/>
            <person name="Liu W."/>
            <person name="Song Y."/>
            <person name="Salvetti E."/>
            <person name="Wrobel A."/>
            <person name="Rasinkangas P."/>
            <person name="Parkhill J."/>
            <person name="Rea M.C."/>
            <person name="O'Sullivan O."/>
            <person name="Ritari J."/>
            <person name="Douillard F.P."/>
            <person name="Paul Ross R."/>
            <person name="Yang R."/>
            <person name="Briner A.E."/>
            <person name="Felis G.E."/>
            <person name="de Vos W.M."/>
            <person name="Barrangou R."/>
            <person name="Klaenhammer T.R."/>
            <person name="Caufield P.W."/>
            <person name="Cui Y."/>
            <person name="Zhang H."/>
            <person name="O'Toole P.W."/>
        </authorList>
    </citation>
    <scope>NUCLEOTIDE SEQUENCE [LARGE SCALE GENOMIC DNA]</scope>
    <source>
        <strain evidence="2 3">DSM 21051</strain>
    </source>
</reference>
<feature type="compositionally biased region" description="Basic and acidic residues" evidence="1">
    <location>
        <begin position="42"/>
        <end position="54"/>
    </location>
</feature>
<organism evidence="2 3">
    <name type="scientific">Liquorilactobacillus aquaticus DSM 21051</name>
    <dbReference type="NCBI Taxonomy" id="1423725"/>
    <lineage>
        <taxon>Bacteria</taxon>
        <taxon>Bacillati</taxon>
        <taxon>Bacillota</taxon>
        <taxon>Bacilli</taxon>
        <taxon>Lactobacillales</taxon>
        <taxon>Lactobacillaceae</taxon>
        <taxon>Liquorilactobacillus</taxon>
    </lineage>
</organism>
<evidence type="ECO:0000313" key="3">
    <source>
        <dbReference type="Proteomes" id="UP000051015"/>
    </source>
</evidence>
<dbReference type="PATRIC" id="fig|1423725.3.peg.1227"/>
<dbReference type="AlphaFoldDB" id="A0A0R2D6S1"/>
<name>A0A0R2D6S1_9LACO</name>
<protein>
    <submittedName>
        <fullName evidence="2">Lipoprotein</fullName>
    </submittedName>
</protein>
<keyword evidence="2" id="KW-0449">Lipoprotein</keyword>
<keyword evidence="3" id="KW-1185">Reference proteome</keyword>
<dbReference type="EMBL" id="AYZD01000017">
    <property type="protein sequence ID" value="KRM96118.1"/>
    <property type="molecule type" value="Genomic_DNA"/>
</dbReference>
<proteinExistence type="predicted"/>
<dbReference type="PROSITE" id="PS51257">
    <property type="entry name" value="PROKAR_LIPOPROTEIN"/>
    <property type="match status" value="1"/>
</dbReference>
<gene>
    <name evidence="2" type="ORF">FC19_GL001190</name>
</gene>
<accession>A0A0R2D6S1</accession>
<comment type="caution">
    <text evidence="2">The sequence shown here is derived from an EMBL/GenBank/DDBJ whole genome shotgun (WGS) entry which is preliminary data.</text>
</comment>
<evidence type="ECO:0000313" key="2">
    <source>
        <dbReference type="EMBL" id="KRM96118.1"/>
    </source>
</evidence>
<dbReference type="Proteomes" id="UP000051015">
    <property type="component" value="Unassembled WGS sequence"/>
</dbReference>